<protein>
    <submittedName>
        <fullName evidence="5">AraC family transcriptional regulator</fullName>
    </submittedName>
</protein>
<keyword evidence="2" id="KW-0238">DNA-binding</keyword>
<dbReference type="PROSITE" id="PS00041">
    <property type="entry name" value="HTH_ARAC_FAMILY_1"/>
    <property type="match status" value="1"/>
</dbReference>
<dbReference type="SMART" id="SM00342">
    <property type="entry name" value="HTH_ARAC"/>
    <property type="match status" value="1"/>
</dbReference>
<keyword evidence="3" id="KW-0804">Transcription</keyword>
<organism evidence="5 6">
    <name type="scientific">Evansella alkalicola</name>
    <dbReference type="NCBI Taxonomy" id="745819"/>
    <lineage>
        <taxon>Bacteria</taxon>
        <taxon>Bacillati</taxon>
        <taxon>Bacillota</taxon>
        <taxon>Bacilli</taxon>
        <taxon>Bacillales</taxon>
        <taxon>Bacillaceae</taxon>
        <taxon>Evansella</taxon>
    </lineage>
</organism>
<dbReference type="PROSITE" id="PS01124">
    <property type="entry name" value="HTH_ARAC_FAMILY_2"/>
    <property type="match status" value="1"/>
</dbReference>
<evidence type="ECO:0000256" key="1">
    <source>
        <dbReference type="ARBA" id="ARBA00023015"/>
    </source>
</evidence>
<dbReference type="EMBL" id="JAHQCR010000087">
    <property type="protein sequence ID" value="MBU9723847.1"/>
    <property type="molecule type" value="Genomic_DNA"/>
</dbReference>
<dbReference type="Proteomes" id="UP000790580">
    <property type="component" value="Unassembled WGS sequence"/>
</dbReference>
<dbReference type="PRINTS" id="PR00032">
    <property type="entry name" value="HTHARAC"/>
</dbReference>
<dbReference type="InterPro" id="IPR018062">
    <property type="entry name" value="HTH_AraC-typ_CS"/>
</dbReference>
<accession>A0ABS6K079</accession>
<comment type="caution">
    <text evidence="5">The sequence shown here is derived from an EMBL/GenBank/DDBJ whole genome shotgun (WGS) entry which is preliminary data.</text>
</comment>
<evidence type="ECO:0000259" key="4">
    <source>
        <dbReference type="PROSITE" id="PS01124"/>
    </source>
</evidence>
<dbReference type="PANTHER" id="PTHR47504">
    <property type="entry name" value="RIGHT ORIGIN-BINDING PROTEIN"/>
    <property type="match status" value="1"/>
</dbReference>
<dbReference type="InterPro" id="IPR018060">
    <property type="entry name" value="HTH_AraC"/>
</dbReference>
<evidence type="ECO:0000256" key="2">
    <source>
        <dbReference type="ARBA" id="ARBA00023125"/>
    </source>
</evidence>
<dbReference type="PANTHER" id="PTHR47504:SF5">
    <property type="entry name" value="RIGHT ORIGIN-BINDING PROTEIN"/>
    <property type="match status" value="1"/>
</dbReference>
<dbReference type="Gene3D" id="1.10.10.60">
    <property type="entry name" value="Homeodomain-like"/>
    <property type="match status" value="2"/>
</dbReference>
<keyword evidence="1" id="KW-0805">Transcription regulation</keyword>
<evidence type="ECO:0000313" key="5">
    <source>
        <dbReference type="EMBL" id="MBU9723847.1"/>
    </source>
</evidence>
<proteinExistence type="predicted"/>
<dbReference type="SUPFAM" id="SSF55136">
    <property type="entry name" value="Probable bacterial effector-binding domain"/>
    <property type="match status" value="1"/>
</dbReference>
<dbReference type="InterPro" id="IPR011256">
    <property type="entry name" value="Reg_factor_effector_dom_sf"/>
</dbReference>
<reference evidence="5 6" key="1">
    <citation type="submission" date="2021-06" db="EMBL/GenBank/DDBJ databases">
        <title>Bacillus sp. RD4P76, an endophyte from a halophyte.</title>
        <authorList>
            <person name="Sun J.-Q."/>
        </authorList>
    </citation>
    <scope>NUCLEOTIDE SEQUENCE [LARGE SCALE GENOMIC DNA]</scope>
    <source>
        <strain evidence="5 6">JCM 17098</strain>
    </source>
</reference>
<gene>
    <name evidence="5" type="ORF">KS407_20720</name>
</gene>
<sequence length="301" mass="34830">MDYLEKIQEFSDYVEAHVEDEMNIDDIINQLYFSKFHFYRVFKAVVGLSVHEYVKRRKLARAADCLLHTKDSILTIALQFGFQSQEVFIRNFKKIYGVTPGKYRKVQIPIRSNNRINVESIRLNMKLAKGKARVDEHLETINDLMLVGVIHRVSDSNPLSIIERMTNFFAKAHLVPNQLNGSVYRVCFDIDNTKEMASFQELIAIEVSNLSQIPDGMVGKVIDNVHVVTYSHHGKLFKEEEGKIIDTYHFIYQYRIPLLKATLTSDYIIEKYGKDFKGPYEDDAHMNISLSIIPEGSNQNQ</sequence>
<dbReference type="InterPro" id="IPR050959">
    <property type="entry name" value="MarA-like"/>
</dbReference>
<feature type="domain" description="HTH araC/xylS-type" evidence="4">
    <location>
        <begin position="8"/>
        <end position="106"/>
    </location>
</feature>
<name>A0ABS6K079_9BACI</name>
<dbReference type="RefSeq" id="WP_176371285.1">
    <property type="nucleotide sequence ID" value="NZ_JAHQCR010000087.1"/>
</dbReference>
<dbReference type="Pfam" id="PF12833">
    <property type="entry name" value="HTH_18"/>
    <property type="match status" value="1"/>
</dbReference>
<dbReference type="SUPFAM" id="SSF46689">
    <property type="entry name" value="Homeodomain-like"/>
    <property type="match status" value="2"/>
</dbReference>
<evidence type="ECO:0000256" key="3">
    <source>
        <dbReference type="ARBA" id="ARBA00023163"/>
    </source>
</evidence>
<keyword evidence="6" id="KW-1185">Reference proteome</keyword>
<dbReference type="InterPro" id="IPR009057">
    <property type="entry name" value="Homeodomain-like_sf"/>
</dbReference>
<evidence type="ECO:0000313" key="6">
    <source>
        <dbReference type="Proteomes" id="UP000790580"/>
    </source>
</evidence>
<dbReference type="Gene3D" id="3.20.80.10">
    <property type="entry name" value="Regulatory factor, effector binding domain"/>
    <property type="match status" value="1"/>
</dbReference>
<dbReference type="InterPro" id="IPR020449">
    <property type="entry name" value="Tscrpt_reg_AraC-type_HTH"/>
</dbReference>